<gene>
    <name evidence="1" type="ORF">HannXRQ_Chr09g0250591</name>
</gene>
<protein>
    <submittedName>
        <fullName evidence="1">Uncharacterized protein</fullName>
    </submittedName>
</protein>
<organism evidence="1 2">
    <name type="scientific">Helianthus annuus</name>
    <name type="common">Common sunflower</name>
    <dbReference type="NCBI Taxonomy" id="4232"/>
    <lineage>
        <taxon>Eukaryota</taxon>
        <taxon>Viridiplantae</taxon>
        <taxon>Streptophyta</taxon>
        <taxon>Embryophyta</taxon>
        <taxon>Tracheophyta</taxon>
        <taxon>Spermatophyta</taxon>
        <taxon>Magnoliopsida</taxon>
        <taxon>eudicotyledons</taxon>
        <taxon>Gunneridae</taxon>
        <taxon>Pentapetalae</taxon>
        <taxon>asterids</taxon>
        <taxon>campanulids</taxon>
        <taxon>Asterales</taxon>
        <taxon>Asteraceae</taxon>
        <taxon>Asteroideae</taxon>
        <taxon>Heliantheae alliance</taxon>
        <taxon>Heliantheae</taxon>
        <taxon>Helianthus</taxon>
    </lineage>
</organism>
<dbReference type="Proteomes" id="UP000215914">
    <property type="component" value="Chromosome 9"/>
</dbReference>
<dbReference type="AlphaFoldDB" id="A0A251TTS8"/>
<proteinExistence type="predicted"/>
<dbReference type="InParanoid" id="A0A251TTS8"/>
<accession>A0A251TTS8</accession>
<name>A0A251TTS8_HELAN</name>
<sequence length="70" mass="7917">MTFVDMDIHNRASALDKISFFNSSITTKDNNPYILILKIQGYSFHTAGKFNHFPSLNLVQPINTCNPISN</sequence>
<reference evidence="2" key="1">
    <citation type="journal article" date="2017" name="Nature">
        <title>The sunflower genome provides insights into oil metabolism, flowering and Asterid evolution.</title>
        <authorList>
            <person name="Badouin H."/>
            <person name="Gouzy J."/>
            <person name="Grassa C.J."/>
            <person name="Murat F."/>
            <person name="Staton S.E."/>
            <person name="Cottret L."/>
            <person name="Lelandais-Briere C."/>
            <person name="Owens G.L."/>
            <person name="Carrere S."/>
            <person name="Mayjonade B."/>
            <person name="Legrand L."/>
            <person name="Gill N."/>
            <person name="Kane N.C."/>
            <person name="Bowers J.E."/>
            <person name="Hubner S."/>
            <person name="Bellec A."/>
            <person name="Berard A."/>
            <person name="Berges H."/>
            <person name="Blanchet N."/>
            <person name="Boniface M.C."/>
            <person name="Brunel D."/>
            <person name="Catrice O."/>
            <person name="Chaidir N."/>
            <person name="Claudel C."/>
            <person name="Donnadieu C."/>
            <person name="Faraut T."/>
            <person name="Fievet G."/>
            <person name="Helmstetter N."/>
            <person name="King M."/>
            <person name="Knapp S.J."/>
            <person name="Lai Z."/>
            <person name="Le Paslier M.C."/>
            <person name="Lippi Y."/>
            <person name="Lorenzon L."/>
            <person name="Mandel J.R."/>
            <person name="Marage G."/>
            <person name="Marchand G."/>
            <person name="Marquand E."/>
            <person name="Bret-Mestries E."/>
            <person name="Morien E."/>
            <person name="Nambeesan S."/>
            <person name="Nguyen T."/>
            <person name="Pegot-Espagnet P."/>
            <person name="Pouilly N."/>
            <person name="Raftis F."/>
            <person name="Sallet E."/>
            <person name="Schiex T."/>
            <person name="Thomas J."/>
            <person name="Vandecasteele C."/>
            <person name="Vares D."/>
            <person name="Vear F."/>
            <person name="Vautrin S."/>
            <person name="Crespi M."/>
            <person name="Mangin B."/>
            <person name="Burke J.M."/>
            <person name="Salse J."/>
            <person name="Munos S."/>
            <person name="Vincourt P."/>
            <person name="Rieseberg L.H."/>
            <person name="Langlade N.B."/>
        </authorList>
    </citation>
    <scope>NUCLEOTIDE SEQUENCE [LARGE SCALE GENOMIC DNA]</scope>
    <source>
        <strain evidence="2">cv. SF193</strain>
    </source>
</reference>
<evidence type="ECO:0000313" key="2">
    <source>
        <dbReference type="Proteomes" id="UP000215914"/>
    </source>
</evidence>
<keyword evidence="2" id="KW-1185">Reference proteome</keyword>
<dbReference type="EMBL" id="CM007898">
    <property type="protein sequence ID" value="OTG14540.1"/>
    <property type="molecule type" value="Genomic_DNA"/>
</dbReference>
<evidence type="ECO:0000313" key="1">
    <source>
        <dbReference type="EMBL" id="OTG14540.1"/>
    </source>
</evidence>